<dbReference type="Gene3D" id="3.30.450.50">
    <property type="entry name" value="Longin domain"/>
    <property type="match status" value="1"/>
</dbReference>
<dbReference type="Gene3D" id="1.20.5.110">
    <property type="match status" value="1"/>
</dbReference>
<keyword evidence="2" id="KW-0813">Transport</keyword>
<dbReference type="GO" id="GO:0016020">
    <property type="term" value="C:membrane"/>
    <property type="evidence" value="ECO:0007669"/>
    <property type="project" value="InterPro"/>
</dbReference>
<dbReference type="InterPro" id="IPR010908">
    <property type="entry name" value="Longin_dom"/>
</dbReference>
<evidence type="ECO:0000259" key="11">
    <source>
        <dbReference type="PROSITE" id="PS50859"/>
    </source>
</evidence>
<dbReference type="GO" id="GO:0015031">
    <property type="term" value="P:protein transport"/>
    <property type="evidence" value="ECO:0007669"/>
    <property type="project" value="UniProtKB-KW"/>
</dbReference>
<evidence type="ECO:0000256" key="1">
    <source>
        <dbReference type="ARBA" id="ARBA00008025"/>
    </source>
</evidence>
<dbReference type="CDD" id="cd15843">
    <property type="entry name" value="R-SNARE"/>
    <property type="match status" value="1"/>
</dbReference>
<keyword evidence="4" id="KW-0653">Protein transport</keyword>
<dbReference type="AlphaFoldDB" id="A0A9W7XGC9"/>
<dbReference type="SMART" id="SM01270">
    <property type="entry name" value="Longin"/>
    <property type="match status" value="1"/>
</dbReference>
<evidence type="ECO:0000313" key="13">
    <source>
        <dbReference type="EMBL" id="KAJ1642906.1"/>
    </source>
</evidence>
<dbReference type="Pfam" id="PF00957">
    <property type="entry name" value="Synaptobrevin"/>
    <property type="match status" value="1"/>
</dbReference>
<dbReference type="PRINTS" id="PR00219">
    <property type="entry name" value="SYNAPTOBREVN"/>
</dbReference>
<dbReference type="Proteomes" id="UP001145021">
    <property type="component" value="Unassembled WGS sequence"/>
</dbReference>
<dbReference type="SUPFAM" id="SSF64356">
    <property type="entry name" value="SNARE-like"/>
    <property type="match status" value="1"/>
</dbReference>
<comment type="similarity">
    <text evidence="1">Belongs to the synaptobrevin family.</text>
</comment>
<keyword evidence="3 10" id="KW-0812">Transmembrane</keyword>
<evidence type="ECO:0000259" key="12">
    <source>
        <dbReference type="PROSITE" id="PS50892"/>
    </source>
</evidence>
<dbReference type="PANTHER" id="PTHR21136:SF168">
    <property type="entry name" value="VESICLE-ASSOCIATED MEMBRANE PROTEIN 9"/>
    <property type="match status" value="1"/>
</dbReference>
<name>A0A9W7XGC9_9FUNG</name>
<reference evidence="13" key="1">
    <citation type="submission" date="2022-07" db="EMBL/GenBank/DDBJ databases">
        <title>Phylogenomic reconstructions and comparative analyses of Kickxellomycotina fungi.</title>
        <authorList>
            <person name="Reynolds N.K."/>
            <person name="Stajich J.E."/>
            <person name="Barry K."/>
            <person name="Grigoriev I.V."/>
            <person name="Crous P."/>
            <person name="Smith M.E."/>
        </authorList>
    </citation>
    <scope>NUCLEOTIDE SEQUENCE</scope>
    <source>
        <strain evidence="13">NBRC 105413</strain>
    </source>
</reference>
<keyword evidence="14" id="KW-1185">Reference proteome</keyword>
<dbReference type="InterPro" id="IPR001388">
    <property type="entry name" value="Synaptobrevin-like"/>
</dbReference>
<comment type="subcellular location">
    <subcellularLocation>
        <location evidence="8">Endomembrane system</location>
        <topology evidence="8">Single-pass type IV membrane protein</topology>
    </subcellularLocation>
</comment>
<keyword evidence="9" id="KW-0175">Coiled coil</keyword>
<dbReference type="GO" id="GO:0005737">
    <property type="term" value="C:cytoplasm"/>
    <property type="evidence" value="ECO:0007669"/>
    <property type="project" value="UniProtKB-ARBA"/>
</dbReference>
<feature type="domain" description="V-SNARE coiled-coil homology" evidence="12">
    <location>
        <begin position="140"/>
        <end position="200"/>
    </location>
</feature>
<dbReference type="GO" id="GO:0012505">
    <property type="term" value="C:endomembrane system"/>
    <property type="evidence" value="ECO:0007669"/>
    <property type="project" value="UniProtKB-SubCell"/>
</dbReference>
<dbReference type="FunFam" id="1.20.5.110:FF:000004">
    <property type="entry name" value="Vesicle-associated membrane protein 7"/>
    <property type="match status" value="1"/>
</dbReference>
<dbReference type="CDD" id="cd14824">
    <property type="entry name" value="Longin"/>
    <property type="match status" value="1"/>
</dbReference>
<feature type="domain" description="Longin" evidence="11">
    <location>
        <begin position="22"/>
        <end position="125"/>
    </location>
</feature>
<dbReference type="GO" id="GO:0016192">
    <property type="term" value="P:vesicle-mediated transport"/>
    <property type="evidence" value="ECO:0007669"/>
    <property type="project" value="InterPro"/>
</dbReference>
<evidence type="ECO:0000256" key="4">
    <source>
        <dbReference type="ARBA" id="ARBA00022927"/>
    </source>
</evidence>
<gene>
    <name evidence="13" type="ORF">LPJ64_005283</name>
</gene>
<evidence type="ECO:0000256" key="9">
    <source>
        <dbReference type="PROSITE-ProRule" id="PRU00290"/>
    </source>
</evidence>
<sequence>MSLPFPSSTSAVAGSSGIIYALVARRSVILAEHSNTTGNFQQITQAILEKIPPSDSKLTYVYDRYLFHYISEGGIVYLCMSDDKFGRRIPFAFLQDLMERFIAAFTDAEIDGAPAYGLNSFARTIARQMDYYSRNPQVDAIRQAQGEISQVKDVMVQNIERVLERGDRIDILVDKTNTLNNAAFAFRKRSTALKRQFWWRNQKLMVIVVFAMLVFVYLLISSACGFPTWSKCRN</sequence>
<comment type="caution">
    <text evidence="13">The sequence shown here is derived from an EMBL/GenBank/DDBJ whole genome shotgun (WGS) entry which is preliminary data.</text>
</comment>
<evidence type="ECO:0000256" key="5">
    <source>
        <dbReference type="ARBA" id="ARBA00022989"/>
    </source>
</evidence>
<dbReference type="Pfam" id="PF13774">
    <property type="entry name" value="Longin"/>
    <property type="match status" value="1"/>
</dbReference>
<dbReference type="SUPFAM" id="SSF58038">
    <property type="entry name" value="SNARE fusion complex"/>
    <property type="match status" value="1"/>
</dbReference>
<evidence type="ECO:0000313" key="14">
    <source>
        <dbReference type="Proteomes" id="UP001145021"/>
    </source>
</evidence>
<proteinExistence type="inferred from homology"/>
<organism evidence="13 14">
    <name type="scientific">Coemansia asiatica</name>
    <dbReference type="NCBI Taxonomy" id="1052880"/>
    <lineage>
        <taxon>Eukaryota</taxon>
        <taxon>Fungi</taxon>
        <taxon>Fungi incertae sedis</taxon>
        <taxon>Zoopagomycota</taxon>
        <taxon>Kickxellomycotina</taxon>
        <taxon>Kickxellomycetes</taxon>
        <taxon>Kickxellales</taxon>
        <taxon>Kickxellaceae</taxon>
        <taxon>Coemansia</taxon>
    </lineage>
</organism>
<keyword evidence="6 10" id="KW-0472">Membrane</keyword>
<dbReference type="FunFam" id="3.30.450.50:FF:000015">
    <property type="entry name" value="Synaptobrevin 2 isoform 1"/>
    <property type="match status" value="1"/>
</dbReference>
<dbReference type="InterPro" id="IPR011012">
    <property type="entry name" value="Longin-like_dom_sf"/>
</dbReference>
<dbReference type="EMBL" id="JANBOH010000322">
    <property type="protein sequence ID" value="KAJ1642906.1"/>
    <property type="molecule type" value="Genomic_DNA"/>
</dbReference>
<dbReference type="PROSITE" id="PS50859">
    <property type="entry name" value="LONGIN"/>
    <property type="match status" value="1"/>
</dbReference>
<dbReference type="InterPro" id="IPR051097">
    <property type="entry name" value="Synaptobrevin-like_transport"/>
</dbReference>
<evidence type="ECO:0000256" key="6">
    <source>
        <dbReference type="ARBA" id="ARBA00023136"/>
    </source>
</evidence>
<protein>
    <recommendedName>
        <fullName evidence="7">Synaptobrevin homolog YKT6</fullName>
    </recommendedName>
</protein>
<dbReference type="InterPro" id="IPR042855">
    <property type="entry name" value="V_SNARE_CC"/>
</dbReference>
<evidence type="ECO:0000256" key="7">
    <source>
        <dbReference type="ARBA" id="ARBA00026133"/>
    </source>
</evidence>
<evidence type="ECO:0000256" key="3">
    <source>
        <dbReference type="ARBA" id="ARBA00022692"/>
    </source>
</evidence>
<evidence type="ECO:0000256" key="10">
    <source>
        <dbReference type="SAM" id="Phobius"/>
    </source>
</evidence>
<accession>A0A9W7XGC9</accession>
<dbReference type="PANTHER" id="PTHR21136">
    <property type="entry name" value="SNARE PROTEINS"/>
    <property type="match status" value="1"/>
</dbReference>
<feature type="transmembrane region" description="Helical" evidence="10">
    <location>
        <begin position="204"/>
        <end position="229"/>
    </location>
</feature>
<evidence type="ECO:0000256" key="8">
    <source>
        <dbReference type="ARBA" id="ARBA00046280"/>
    </source>
</evidence>
<dbReference type="PROSITE" id="PS50892">
    <property type="entry name" value="V_SNARE"/>
    <property type="match status" value="1"/>
</dbReference>
<keyword evidence="5 10" id="KW-1133">Transmembrane helix</keyword>
<evidence type="ECO:0000256" key="2">
    <source>
        <dbReference type="ARBA" id="ARBA00022448"/>
    </source>
</evidence>